<organism evidence="2 3">
    <name type="scientific">Corallococcus terminator</name>
    <dbReference type="NCBI Taxonomy" id="2316733"/>
    <lineage>
        <taxon>Bacteria</taxon>
        <taxon>Pseudomonadati</taxon>
        <taxon>Myxococcota</taxon>
        <taxon>Myxococcia</taxon>
        <taxon>Myxococcales</taxon>
        <taxon>Cystobacterineae</taxon>
        <taxon>Myxococcaceae</taxon>
        <taxon>Corallococcus</taxon>
    </lineage>
</organism>
<dbReference type="Gene3D" id="3.40.50.300">
    <property type="entry name" value="P-loop containing nucleotide triphosphate hydrolases"/>
    <property type="match status" value="1"/>
</dbReference>
<dbReference type="GO" id="GO:0005524">
    <property type="term" value="F:ATP binding"/>
    <property type="evidence" value="ECO:0007669"/>
    <property type="project" value="InterPro"/>
</dbReference>
<dbReference type="GO" id="GO:0016887">
    <property type="term" value="F:ATP hydrolysis activity"/>
    <property type="evidence" value="ECO:0007669"/>
    <property type="project" value="InterPro"/>
</dbReference>
<dbReference type="InterPro" id="IPR011704">
    <property type="entry name" value="ATPase_dyneun-rel_AAA"/>
</dbReference>
<dbReference type="EMBL" id="RAVZ01000031">
    <property type="protein sequence ID" value="RKG92160.1"/>
    <property type="molecule type" value="Genomic_DNA"/>
</dbReference>
<dbReference type="PANTHER" id="PTHR42759">
    <property type="entry name" value="MOXR FAMILY PROTEIN"/>
    <property type="match status" value="1"/>
</dbReference>
<feature type="domain" description="AAA+ ATPase" evidence="1">
    <location>
        <begin position="44"/>
        <end position="224"/>
    </location>
</feature>
<comment type="caution">
    <text evidence="2">The sequence shown here is derived from an EMBL/GenBank/DDBJ whole genome shotgun (WGS) entry which is preliminary data.</text>
</comment>
<name>A0A3A8JJZ5_9BACT</name>
<gene>
    <name evidence="2" type="ORF">D7V88_07315</name>
</gene>
<dbReference type="InterPro" id="IPR050764">
    <property type="entry name" value="CbbQ/NirQ/NorQ/GpvN"/>
</dbReference>
<dbReference type="SUPFAM" id="SSF52540">
    <property type="entry name" value="P-loop containing nucleoside triphosphate hydrolases"/>
    <property type="match status" value="1"/>
</dbReference>
<dbReference type="SMART" id="SM00382">
    <property type="entry name" value="AAA"/>
    <property type="match status" value="1"/>
</dbReference>
<keyword evidence="3" id="KW-1185">Reference proteome</keyword>
<dbReference type="InterPro" id="IPR003593">
    <property type="entry name" value="AAA+_ATPase"/>
</dbReference>
<sequence length="313" mass="34467">MSPPELTSAIPSFTSVEDAARRLEAVGYLSSPEIATAVFLADRMNKPILVEGPAGVGKTELARALALALDRGFIRLQCYEGLDEAKALYEWEYAKQLLYTQLLKDKIGEMTQGTKTLAEAADRLASGDAVFFSERFLLPRPILQAQLSEKPSLLLVDEIDKADPEFEAFLLEVLSDNAVTVPELGTIKAKHIPRVILTSNNARELSDALKRRCLHLHIDFPDRERELRIVRSRLPEVSQVLAEQVVEAVAAIRALDLKKAPSISETLDWAQSLTLLNAESLTADVVAATLNLVLKYEGDIEKARANLPQIAQA</sequence>
<dbReference type="PANTHER" id="PTHR42759:SF1">
    <property type="entry name" value="MAGNESIUM-CHELATASE SUBUNIT CHLD"/>
    <property type="match status" value="1"/>
</dbReference>
<dbReference type="Proteomes" id="UP000268094">
    <property type="component" value="Unassembled WGS sequence"/>
</dbReference>
<evidence type="ECO:0000313" key="2">
    <source>
        <dbReference type="EMBL" id="RKG92160.1"/>
    </source>
</evidence>
<evidence type="ECO:0000259" key="1">
    <source>
        <dbReference type="SMART" id="SM00382"/>
    </source>
</evidence>
<dbReference type="AlphaFoldDB" id="A0A3A8JJZ5"/>
<dbReference type="InterPro" id="IPR027417">
    <property type="entry name" value="P-loop_NTPase"/>
</dbReference>
<dbReference type="Pfam" id="PF07728">
    <property type="entry name" value="AAA_5"/>
    <property type="match status" value="1"/>
</dbReference>
<dbReference type="OrthoDB" id="9783370at2"/>
<protein>
    <submittedName>
        <fullName evidence="2">MoxR family ATPase</fullName>
    </submittedName>
</protein>
<proteinExistence type="predicted"/>
<accession>A0A3A8JJZ5</accession>
<dbReference type="RefSeq" id="WP_120539883.1">
    <property type="nucleotide sequence ID" value="NZ_RAVZ01000031.1"/>
</dbReference>
<evidence type="ECO:0000313" key="3">
    <source>
        <dbReference type="Proteomes" id="UP000268094"/>
    </source>
</evidence>
<reference evidence="3" key="1">
    <citation type="submission" date="2018-09" db="EMBL/GenBank/DDBJ databases">
        <authorList>
            <person name="Livingstone P.G."/>
            <person name="Whitworth D.E."/>
        </authorList>
    </citation>
    <scope>NUCLEOTIDE SEQUENCE [LARGE SCALE GENOMIC DNA]</scope>
    <source>
        <strain evidence="3">CA054A</strain>
    </source>
</reference>